<feature type="domain" description="DUF202" evidence="6">
    <location>
        <begin position="6"/>
        <end position="69"/>
    </location>
</feature>
<keyword evidence="3 5" id="KW-1133">Transmembrane helix</keyword>
<evidence type="ECO:0000313" key="7">
    <source>
        <dbReference type="EMBL" id="MFD1247099.1"/>
    </source>
</evidence>
<evidence type="ECO:0000313" key="8">
    <source>
        <dbReference type="Proteomes" id="UP001597229"/>
    </source>
</evidence>
<feature type="transmembrane region" description="Helical" evidence="5">
    <location>
        <begin position="83"/>
        <end position="103"/>
    </location>
</feature>
<evidence type="ECO:0000259" key="6">
    <source>
        <dbReference type="Pfam" id="PF02656"/>
    </source>
</evidence>
<feature type="transmembrane region" description="Helical" evidence="5">
    <location>
        <begin position="44"/>
        <end position="62"/>
    </location>
</feature>
<evidence type="ECO:0000256" key="3">
    <source>
        <dbReference type="ARBA" id="ARBA00022989"/>
    </source>
</evidence>
<dbReference type="EMBL" id="JBHTLX010000006">
    <property type="protein sequence ID" value="MFD1247099.1"/>
    <property type="molecule type" value="Genomic_DNA"/>
</dbReference>
<protein>
    <submittedName>
        <fullName evidence="7">DUF202 domain-containing protein</fullName>
    </submittedName>
</protein>
<keyword evidence="2 5" id="KW-0812">Transmembrane</keyword>
<reference evidence="8" key="1">
    <citation type="journal article" date="2019" name="Int. J. Syst. Evol. Microbiol.">
        <title>The Global Catalogue of Microorganisms (GCM) 10K type strain sequencing project: providing services to taxonomists for standard genome sequencing and annotation.</title>
        <authorList>
            <consortium name="The Broad Institute Genomics Platform"/>
            <consortium name="The Broad Institute Genome Sequencing Center for Infectious Disease"/>
            <person name="Wu L."/>
            <person name="Ma J."/>
        </authorList>
    </citation>
    <scope>NUCLEOTIDE SEQUENCE [LARGE SCALE GENOMIC DNA]</scope>
    <source>
        <strain evidence="8">CCUG 52478</strain>
    </source>
</reference>
<proteinExistence type="predicted"/>
<evidence type="ECO:0000256" key="2">
    <source>
        <dbReference type="ARBA" id="ARBA00022692"/>
    </source>
</evidence>
<comment type="caution">
    <text evidence="7">The sequence shown here is derived from an EMBL/GenBank/DDBJ whole genome shotgun (WGS) entry which is preliminary data.</text>
</comment>
<gene>
    <name evidence="7" type="ORF">ACFQ3F_04810</name>
</gene>
<keyword evidence="4 5" id="KW-0472">Membrane</keyword>
<dbReference type="Pfam" id="PF02656">
    <property type="entry name" value="DUF202"/>
    <property type="match status" value="1"/>
</dbReference>
<dbReference type="Proteomes" id="UP001597229">
    <property type="component" value="Unassembled WGS sequence"/>
</dbReference>
<evidence type="ECO:0000256" key="5">
    <source>
        <dbReference type="SAM" id="Phobius"/>
    </source>
</evidence>
<evidence type="ECO:0000256" key="4">
    <source>
        <dbReference type="ARBA" id="ARBA00023136"/>
    </source>
</evidence>
<organism evidence="7 8">
    <name type="scientific">Nocardioides ginsengisoli</name>
    <dbReference type="NCBI Taxonomy" id="363868"/>
    <lineage>
        <taxon>Bacteria</taxon>
        <taxon>Bacillati</taxon>
        <taxon>Actinomycetota</taxon>
        <taxon>Actinomycetes</taxon>
        <taxon>Propionibacteriales</taxon>
        <taxon>Nocardioidaceae</taxon>
        <taxon>Nocardioides</taxon>
    </lineage>
</organism>
<evidence type="ECO:0000256" key="1">
    <source>
        <dbReference type="ARBA" id="ARBA00004127"/>
    </source>
</evidence>
<accession>A0ABW3VWL3</accession>
<name>A0ABW3VWL3_9ACTN</name>
<dbReference type="InterPro" id="IPR003807">
    <property type="entry name" value="DUF202"/>
</dbReference>
<keyword evidence="8" id="KW-1185">Reference proteome</keyword>
<feature type="transmembrane region" description="Helical" evidence="5">
    <location>
        <begin position="21"/>
        <end position="38"/>
    </location>
</feature>
<comment type="subcellular location">
    <subcellularLocation>
        <location evidence="1">Endomembrane system</location>
        <topology evidence="1">Multi-pass membrane protein</topology>
    </subcellularLocation>
</comment>
<sequence>MTSTDRGAQAERTRLAWSRSVLSLLGLLFLDVRVLVAGHVATALVVAVAGVAAALVVLYVVARRHPRSRQGGGALRADLDGHLPALTAGLGALVGLGSLVLVLS</sequence>
<dbReference type="RefSeq" id="WP_367920402.1">
    <property type="nucleotide sequence ID" value="NZ_BAABAC010000031.1"/>
</dbReference>